<reference evidence="1 2" key="1">
    <citation type="submission" date="2013-05" db="EMBL/GenBank/DDBJ databases">
        <title>Draft genome of the parasitic nematode Anyclostoma ceylanicum.</title>
        <authorList>
            <person name="Mitreva M."/>
        </authorList>
    </citation>
    <scope>NUCLEOTIDE SEQUENCE [LARGE SCALE GENOMIC DNA]</scope>
</reference>
<keyword evidence="2" id="KW-1185">Reference proteome</keyword>
<dbReference type="Proteomes" id="UP000054495">
    <property type="component" value="Unassembled WGS sequence"/>
</dbReference>
<proteinExistence type="predicted"/>
<sequence length="150" mass="17042">MDESQAVQGICIPTDAKQARERLIKTVEFLPPLPPIPAVQRRLATPGHHSIAHYNPYAEVKTLGIPVYLGVIARGLLVKQNRLQMRENRREALCDADITGLGVRIFHRYLDFCDLIMAEEASQISEPPFVAITGQFFRARQIFIRDVNQY</sequence>
<organism evidence="1 2">
    <name type="scientific">Ancylostoma ceylanicum</name>
    <dbReference type="NCBI Taxonomy" id="53326"/>
    <lineage>
        <taxon>Eukaryota</taxon>
        <taxon>Metazoa</taxon>
        <taxon>Ecdysozoa</taxon>
        <taxon>Nematoda</taxon>
        <taxon>Chromadorea</taxon>
        <taxon>Rhabditida</taxon>
        <taxon>Rhabditina</taxon>
        <taxon>Rhabditomorpha</taxon>
        <taxon>Strongyloidea</taxon>
        <taxon>Ancylostomatidae</taxon>
        <taxon>Ancylostomatinae</taxon>
        <taxon>Ancylostoma</taxon>
    </lineage>
</organism>
<name>A0A0D6LQJ0_9BILA</name>
<dbReference type="AlphaFoldDB" id="A0A0D6LQJ0"/>
<protein>
    <submittedName>
        <fullName evidence="1">Uncharacterized protein</fullName>
    </submittedName>
</protein>
<gene>
    <name evidence="1" type="ORF">ANCCEY_06602</name>
</gene>
<accession>A0A0D6LQJ0</accession>
<evidence type="ECO:0000313" key="2">
    <source>
        <dbReference type="Proteomes" id="UP000054495"/>
    </source>
</evidence>
<evidence type="ECO:0000313" key="1">
    <source>
        <dbReference type="EMBL" id="EPB74300.1"/>
    </source>
</evidence>
<dbReference type="EMBL" id="KE124949">
    <property type="protein sequence ID" value="EPB74300.1"/>
    <property type="molecule type" value="Genomic_DNA"/>
</dbReference>